<feature type="transmembrane region" description="Helical" evidence="7">
    <location>
        <begin position="174"/>
        <end position="196"/>
    </location>
</feature>
<organism evidence="8 9">
    <name type="scientific">Marinactinospora rubrisoli</name>
    <dbReference type="NCBI Taxonomy" id="2715399"/>
    <lineage>
        <taxon>Bacteria</taxon>
        <taxon>Bacillati</taxon>
        <taxon>Actinomycetota</taxon>
        <taxon>Actinomycetes</taxon>
        <taxon>Streptosporangiales</taxon>
        <taxon>Nocardiopsidaceae</taxon>
        <taxon>Marinactinospora</taxon>
    </lineage>
</organism>
<gene>
    <name evidence="8" type="ORF">ACFQRF_06085</name>
</gene>
<protein>
    <submittedName>
        <fullName evidence="8">YihY/virulence factor BrkB family protein</fullName>
    </submittedName>
</protein>
<feature type="compositionally biased region" description="Basic and acidic residues" evidence="6">
    <location>
        <begin position="360"/>
        <end position="384"/>
    </location>
</feature>
<dbReference type="InterPro" id="IPR017039">
    <property type="entry name" value="Virul_fac_BrkB"/>
</dbReference>
<dbReference type="PANTHER" id="PTHR30213:SF0">
    <property type="entry name" value="UPF0761 MEMBRANE PROTEIN YIHY"/>
    <property type="match status" value="1"/>
</dbReference>
<proteinExistence type="predicted"/>
<evidence type="ECO:0000313" key="8">
    <source>
        <dbReference type="EMBL" id="MFC7327308.1"/>
    </source>
</evidence>
<evidence type="ECO:0000256" key="4">
    <source>
        <dbReference type="ARBA" id="ARBA00022989"/>
    </source>
</evidence>
<keyword evidence="5 7" id="KW-0472">Membrane</keyword>
<comment type="subcellular location">
    <subcellularLocation>
        <location evidence="1">Cell membrane</location>
        <topology evidence="1">Multi-pass membrane protein</topology>
    </subcellularLocation>
</comment>
<feature type="transmembrane region" description="Helical" evidence="7">
    <location>
        <begin position="216"/>
        <end position="239"/>
    </location>
</feature>
<feature type="transmembrane region" description="Helical" evidence="7">
    <location>
        <begin position="140"/>
        <end position="162"/>
    </location>
</feature>
<keyword evidence="4 7" id="KW-1133">Transmembrane helix</keyword>
<keyword evidence="3 7" id="KW-0812">Transmembrane</keyword>
<feature type="region of interest" description="Disordered" evidence="6">
    <location>
        <begin position="327"/>
        <end position="436"/>
    </location>
</feature>
<keyword evidence="2" id="KW-1003">Cell membrane</keyword>
<dbReference type="EMBL" id="JBHTBH010000002">
    <property type="protein sequence ID" value="MFC7327308.1"/>
    <property type="molecule type" value="Genomic_DNA"/>
</dbReference>
<evidence type="ECO:0000256" key="5">
    <source>
        <dbReference type="ARBA" id="ARBA00023136"/>
    </source>
</evidence>
<comment type="caution">
    <text evidence="8">The sequence shown here is derived from an EMBL/GenBank/DDBJ whole genome shotgun (WGS) entry which is preliminary data.</text>
</comment>
<dbReference type="Proteomes" id="UP001596540">
    <property type="component" value="Unassembled WGS sequence"/>
</dbReference>
<evidence type="ECO:0000256" key="2">
    <source>
        <dbReference type="ARBA" id="ARBA00022475"/>
    </source>
</evidence>
<evidence type="ECO:0000256" key="7">
    <source>
        <dbReference type="SAM" id="Phobius"/>
    </source>
</evidence>
<keyword evidence="9" id="KW-1185">Reference proteome</keyword>
<accession>A0ABW2KDF0</accession>
<evidence type="ECO:0000256" key="1">
    <source>
        <dbReference type="ARBA" id="ARBA00004651"/>
    </source>
</evidence>
<evidence type="ECO:0000256" key="6">
    <source>
        <dbReference type="SAM" id="MobiDB-lite"/>
    </source>
</evidence>
<feature type="transmembrane region" description="Helical" evidence="7">
    <location>
        <begin position="251"/>
        <end position="272"/>
    </location>
</feature>
<feature type="transmembrane region" description="Helical" evidence="7">
    <location>
        <begin position="56"/>
        <end position="79"/>
    </location>
</feature>
<evidence type="ECO:0000256" key="3">
    <source>
        <dbReference type="ARBA" id="ARBA00022692"/>
    </source>
</evidence>
<reference evidence="9" key="1">
    <citation type="journal article" date="2019" name="Int. J. Syst. Evol. Microbiol.">
        <title>The Global Catalogue of Microorganisms (GCM) 10K type strain sequencing project: providing services to taxonomists for standard genome sequencing and annotation.</title>
        <authorList>
            <consortium name="The Broad Institute Genomics Platform"/>
            <consortium name="The Broad Institute Genome Sequencing Center for Infectious Disease"/>
            <person name="Wu L."/>
            <person name="Ma J."/>
        </authorList>
    </citation>
    <scope>NUCLEOTIDE SEQUENCE [LARGE SCALE GENOMIC DNA]</scope>
    <source>
        <strain evidence="9">CGMCC 4.7382</strain>
    </source>
</reference>
<dbReference type="Pfam" id="PF03631">
    <property type="entry name" value="Virul_fac_BrkB"/>
    <property type="match status" value="1"/>
</dbReference>
<evidence type="ECO:0000313" key="9">
    <source>
        <dbReference type="Proteomes" id="UP001596540"/>
    </source>
</evidence>
<dbReference type="RefSeq" id="WP_379869540.1">
    <property type="nucleotide sequence ID" value="NZ_JBHTBH010000002.1"/>
</dbReference>
<name>A0ABW2KDF0_9ACTN</name>
<dbReference type="PANTHER" id="PTHR30213">
    <property type="entry name" value="INNER MEMBRANE PROTEIN YHJD"/>
    <property type="match status" value="1"/>
</dbReference>
<sequence length="436" mass="45863">MRDDDNRPWRLWAPRARAWTERRRRAALEWRDAHPTAGAAATVVVRAVRSGLRVRVVGLAAEAAFFSLLSLPALLLGLVGTLGHLVPVLGDGTVREIRSWLLNLAAQVLTADVVESVVAPLVDEFVRGARGGVLSVTFLVSLWSGSRAMSVFIDAITIAYGLEGLRGYLRQRVLAFVGYLGGLLFALVVLPVLVAGPDVVRDLLPPTGVLGIVPSLLHLAYWPVVGLVCLVCVTVLFALSVPVRTPVWRHLPGAVLAVLVLVLGSAALRGYLEASFGRFTIYGSLAAPIAVLAWFYVVALALLVGALLNAEIDAAWPTPATAAARAEVANRRHSHAARQVQRREEALRTVAEADAAPEPPAERSGRSPDRRPSESAGERPEDRPGSPGSTAPAMPPESQGGDAPASGGAANPPVSGGAPPDDGADDDGAAPPRRGE</sequence>
<feature type="transmembrane region" description="Helical" evidence="7">
    <location>
        <begin position="284"/>
        <end position="308"/>
    </location>
</feature>